<comment type="caution">
    <text evidence="1">The sequence shown here is derived from an EMBL/GenBank/DDBJ whole genome shotgun (WGS) entry which is preliminary data.</text>
</comment>
<evidence type="ECO:0000313" key="2">
    <source>
        <dbReference type="Proteomes" id="UP000325315"/>
    </source>
</evidence>
<evidence type="ECO:0000313" key="1">
    <source>
        <dbReference type="EMBL" id="KAA3484496.1"/>
    </source>
</evidence>
<name>A0A5B6WT86_9ROSI</name>
<dbReference type="EMBL" id="SMMG02000002">
    <property type="protein sequence ID" value="KAA3484496.1"/>
    <property type="molecule type" value="Genomic_DNA"/>
</dbReference>
<protein>
    <submittedName>
        <fullName evidence="1">Integrase</fullName>
    </submittedName>
</protein>
<sequence>MWLELLKDYNFIIDYHPSKANVVADALNRKSLYALRSMNAQFKLERDKSILAELRAKPLFLQKIWDVLVVGNEMRYL</sequence>
<gene>
    <name evidence="1" type="ORF">EPI10_006577</name>
</gene>
<reference evidence="2" key="1">
    <citation type="journal article" date="2019" name="Plant Biotechnol. J.">
        <title>Genome sequencing of the Australian wild diploid species Gossypium australe highlights disease resistance and delayed gland morphogenesis.</title>
        <authorList>
            <person name="Cai Y."/>
            <person name="Cai X."/>
            <person name="Wang Q."/>
            <person name="Wang P."/>
            <person name="Zhang Y."/>
            <person name="Cai C."/>
            <person name="Xu Y."/>
            <person name="Wang K."/>
            <person name="Zhou Z."/>
            <person name="Wang C."/>
            <person name="Geng S."/>
            <person name="Li B."/>
            <person name="Dong Q."/>
            <person name="Hou Y."/>
            <person name="Wang H."/>
            <person name="Ai P."/>
            <person name="Liu Z."/>
            <person name="Yi F."/>
            <person name="Sun M."/>
            <person name="An G."/>
            <person name="Cheng J."/>
            <person name="Zhang Y."/>
            <person name="Shi Q."/>
            <person name="Xie Y."/>
            <person name="Shi X."/>
            <person name="Chang Y."/>
            <person name="Huang F."/>
            <person name="Chen Y."/>
            <person name="Hong S."/>
            <person name="Mi L."/>
            <person name="Sun Q."/>
            <person name="Zhang L."/>
            <person name="Zhou B."/>
            <person name="Peng R."/>
            <person name="Zhang X."/>
            <person name="Liu F."/>
        </authorList>
    </citation>
    <scope>NUCLEOTIDE SEQUENCE [LARGE SCALE GENOMIC DNA]</scope>
    <source>
        <strain evidence="2">cv. PA1801</strain>
    </source>
</reference>
<keyword evidence="2" id="KW-1185">Reference proteome</keyword>
<dbReference type="Proteomes" id="UP000325315">
    <property type="component" value="Unassembled WGS sequence"/>
</dbReference>
<organism evidence="1 2">
    <name type="scientific">Gossypium australe</name>
    <dbReference type="NCBI Taxonomy" id="47621"/>
    <lineage>
        <taxon>Eukaryota</taxon>
        <taxon>Viridiplantae</taxon>
        <taxon>Streptophyta</taxon>
        <taxon>Embryophyta</taxon>
        <taxon>Tracheophyta</taxon>
        <taxon>Spermatophyta</taxon>
        <taxon>Magnoliopsida</taxon>
        <taxon>eudicotyledons</taxon>
        <taxon>Gunneridae</taxon>
        <taxon>Pentapetalae</taxon>
        <taxon>rosids</taxon>
        <taxon>malvids</taxon>
        <taxon>Malvales</taxon>
        <taxon>Malvaceae</taxon>
        <taxon>Malvoideae</taxon>
        <taxon>Gossypium</taxon>
    </lineage>
</organism>
<dbReference type="AlphaFoldDB" id="A0A5B6WT86"/>
<dbReference type="OrthoDB" id="661860at2759"/>
<proteinExistence type="predicted"/>
<accession>A0A5B6WT86</accession>